<reference evidence="2 3" key="1">
    <citation type="journal article" date="2019" name="Environ. Microbiol.">
        <title>At the nexus of three kingdoms: the genome of the mycorrhizal fungus Gigaspora margarita provides insights into plant, endobacterial and fungal interactions.</title>
        <authorList>
            <person name="Venice F."/>
            <person name="Ghignone S."/>
            <person name="Salvioli di Fossalunga A."/>
            <person name="Amselem J."/>
            <person name="Novero M."/>
            <person name="Xianan X."/>
            <person name="Sedzielewska Toro K."/>
            <person name="Morin E."/>
            <person name="Lipzen A."/>
            <person name="Grigoriev I.V."/>
            <person name="Henrissat B."/>
            <person name="Martin F.M."/>
            <person name="Bonfante P."/>
        </authorList>
    </citation>
    <scope>NUCLEOTIDE SEQUENCE [LARGE SCALE GENOMIC DNA]</scope>
    <source>
        <strain evidence="2 3">BEG34</strain>
    </source>
</reference>
<name>A0A8H3X012_GIGMA</name>
<comment type="caution">
    <text evidence="2">The sequence shown here is derived from an EMBL/GenBank/DDBJ whole genome shotgun (WGS) entry which is preliminary data.</text>
</comment>
<keyword evidence="3" id="KW-1185">Reference proteome</keyword>
<feature type="chain" id="PRO_5034520119" evidence="1">
    <location>
        <begin position="21"/>
        <end position="76"/>
    </location>
</feature>
<feature type="signal peptide" evidence="1">
    <location>
        <begin position="1"/>
        <end position="20"/>
    </location>
</feature>
<proteinExistence type="predicted"/>
<evidence type="ECO:0000313" key="2">
    <source>
        <dbReference type="EMBL" id="KAF0390604.1"/>
    </source>
</evidence>
<gene>
    <name evidence="2" type="ORF">F8M41_010816</name>
</gene>
<accession>A0A8H3X012</accession>
<dbReference type="Proteomes" id="UP000439903">
    <property type="component" value="Unassembled WGS sequence"/>
</dbReference>
<keyword evidence="1" id="KW-0732">Signal</keyword>
<dbReference type="EMBL" id="WTPW01002238">
    <property type="protein sequence ID" value="KAF0390604.1"/>
    <property type="molecule type" value="Genomic_DNA"/>
</dbReference>
<protein>
    <submittedName>
        <fullName evidence="2">Uncharacterized protein</fullName>
    </submittedName>
</protein>
<evidence type="ECO:0000313" key="3">
    <source>
        <dbReference type="Proteomes" id="UP000439903"/>
    </source>
</evidence>
<dbReference type="OrthoDB" id="10333563at2759"/>
<evidence type="ECO:0000256" key="1">
    <source>
        <dbReference type="SAM" id="SignalP"/>
    </source>
</evidence>
<organism evidence="2 3">
    <name type="scientific">Gigaspora margarita</name>
    <dbReference type="NCBI Taxonomy" id="4874"/>
    <lineage>
        <taxon>Eukaryota</taxon>
        <taxon>Fungi</taxon>
        <taxon>Fungi incertae sedis</taxon>
        <taxon>Mucoromycota</taxon>
        <taxon>Glomeromycotina</taxon>
        <taxon>Glomeromycetes</taxon>
        <taxon>Diversisporales</taxon>
        <taxon>Gigasporaceae</taxon>
        <taxon>Gigaspora</taxon>
    </lineage>
</organism>
<dbReference type="AlphaFoldDB" id="A0A8H3X012"/>
<sequence>MKLSNIVAFVTIFLSIYANAQDSQDNQDSQDMLVDDYNSDPCYKSCISKAEYDNGQYKYYIKNDCYSNCANPDNPQ</sequence>